<dbReference type="InterPro" id="IPR009075">
    <property type="entry name" value="AcylCo_DH/oxidase_C"/>
</dbReference>
<evidence type="ECO:0000256" key="4">
    <source>
        <dbReference type="ARBA" id="ARBA00022630"/>
    </source>
</evidence>
<sequence length="380" mass="42103">MDFTLSKEQRDIVRAAREFAQGEFTNRALEFDRGETFDLEIWRTACELGFVGTFLAEEYGGAGLGFLEHSLITEEFWAVDPGCGQSVLAVTFGAELLQLFGNEEQKQMVLPELVEGKAIMCSCITEPEAGSDPSRAATSAVRDGDGWRINGSKMFITNGTIAKYSLIFAATDPDNPDRHARHSFFLTPTDVPGFQATKLKGKLGIRASDTAEVALSNLWVPDEALVGELGHGFQYLMAFFNRTRLHICAQAVGLARGCLDESVKHLKGRVQFGQALAKFQANQFKVAEMATRIRASRNLYWEAAWNVDRGKVDHGLIAMAKWFSARTAVEASDEALQIHGGYGYFDEYKVQRLYRDAKILELYEGTKEVEKIIVAGTLLG</sequence>
<protein>
    <submittedName>
        <fullName evidence="11">Acyl-CoA dehydrogenase</fullName>
    </submittedName>
</protein>
<dbReference type="PANTHER" id="PTHR43884:SF12">
    <property type="entry name" value="ISOVALERYL-COA DEHYDROGENASE, MITOCHONDRIAL-RELATED"/>
    <property type="match status" value="1"/>
</dbReference>
<gene>
    <name evidence="11" type="ORF">FAK_12180</name>
</gene>
<evidence type="ECO:0000256" key="5">
    <source>
        <dbReference type="ARBA" id="ARBA00022827"/>
    </source>
</evidence>
<dbReference type="AlphaFoldDB" id="A0AAU9ECA9"/>
<keyword evidence="6 7" id="KW-0560">Oxidoreductase</keyword>
<feature type="domain" description="Acyl-CoA dehydrogenase/oxidase N-terminal" evidence="10">
    <location>
        <begin position="6"/>
        <end position="117"/>
    </location>
</feature>
<dbReference type="PANTHER" id="PTHR43884">
    <property type="entry name" value="ACYL-COA DEHYDROGENASE"/>
    <property type="match status" value="1"/>
</dbReference>
<dbReference type="Gene3D" id="2.40.110.10">
    <property type="entry name" value="Butyryl-CoA Dehydrogenase, subunit A, domain 2"/>
    <property type="match status" value="1"/>
</dbReference>
<dbReference type="InterPro" id="IPR013786">
    <property type="entry name" value="AcylCoA_DH/ox_N"/>
</dbReference>
<comment type="cofactor">
    <cofactor evidence="1 7">
        <name>FAD</name>
        <dbReference type="ChEBI" id="CHEBI:57692"/>
    </cofactor>
</comment>
<evidence type="ECO:0000256" key="6">
    <source>
        <dbReference type="ARBA" id="ARBA00023002"/>
    </source>
</evidence>
<evidence type="ECO:0000256" key="3">
    <source>
        <dbReference type="ARBA" id="ARBA00011881"/>
    </source>
</evidence>
<dbReference type="Pfam" id="PF02770">
    <property type="entry name" value="Acyl-CoA_dh_M"/>
    <property type="match status" value="1"/>
</dbReference>
<evidence type="ECO:0000313" key="11">
    <source>
        <dbReference type="EMBL" id="BEQ14152.1"/>
    </source>
</evidence>
<organism evidence="11 12">
    <name type="scientific">Desulfoferula mesophila</name>
    <dbReference type="NCBI Taxonomy" id="3058419"/>
    <lineage>
        <taxon>Bacteria</taxon>
        <taxon>Pseudomonadati</taxon>
        <taxon>Thermodesulfobacteriota</taxon>
        <taxon>Desulfarculia</taxon>
        <taxon>Desulfarculales</taxon>
        <taxon>Desulfarculaceae</taxon>
        <taxon>Desulfoferula</taxon>
    </lineage>
</organism>
<proteinExistence type="inferred from homology"/>
<dbReference type="GO" id="GO:0003995">
    <property type="term" value="F:acyl-CoA dehydrogenase activity"/>
    <property type="evidence" value="ECO:0007669"/>
    <property type="project" value="InterPro"/>
</dbReference>
<dbReference type="InterPro" id="IPR009100">
    <property type="entry name" value="AcylCoA_DH/oxidase_NM_dom_sf"/>
</dbReference>
<dbReference type="KEGG" id="dmp:FAK_12180"/>
<dbReference type="PIRSF" id="PIRSF016578">
    <property type="entry name" value="HsaA"/>
    <property type="match status" value="1"/>
</dbReference>
<dbReference type="InterPro" id="IPR046373">
    <property type="entry name" value="Acyl-CoA_Oxase/DH_mid-dom_sf"/>
</dbReference>
<evidence type="ECO:0000259" key="8">
    <source>
        <dbReference type="Pfam" id="PF00441"/>
    </source>
</evidence>
<evidence type="ECO:0000256" key="7">
    <source>
        <dbReference type="RuleBase" id="RU362125"/>
    </source>
</evidence>
<reference evidence="12" key="1">
    <citation type="journal article" date="2023" name="Arch. Microbiol.">
        <title>Desulfoferula mesophilus gen. nov. sp. nov., a mesophilic sulfate-reducing bacterium isolated from a brackish lake sediment.</title>
        <authorList>
            <person name="Watanabe T."/>
            <person name="Yabe T."/>
            <person name="Tsuji J.M."/>
            <person name="Fukui M."/>
        </authorList>
    </citation>
    <scope>NUCLEOTIDE SEQUENCE [LARGE SCALE GENOMIC DNA]</scope>
    <source>
        <strain evidence="12">12FAK</strain>
    </source>
</reference>
<feature type="domain" description="Acyl-CoA dehydrogenase/oxidase C-terminal" evidence="8">
    <location>
        <begin position="230"/>
        <end position="377"/>
    </location>
</feature>
<dbReference type="SUPFAM" id="SSF47203">
    <property type="entry name" value="Acyl-CoA dehydrogenase C-terminal domain-like"/>
    <property type="match status" value="1"/>
</dbReference>
<dbReference type="Pfam" id="PF02771">
    <property type="entry name" value="Acyl-CoA_dh_N"/>
    <property type="match status" value="1"/>
</dbReference>
<dbReference type="FunFam" id="1.20.140.10:FF:000001">
    <property type="entry name" value="Acyl-CoA dehydrogenase"/>
    <property type="match status" value="1"/>
</dbReference>
<dbReference type="PROSITE" id="PS00073">
    <property type="entry name" value="ACYL_COA_DH_2"/>
    <property type="match status" value="1"/>
</dbReference>
<dbReference type="GO" id="GO:0050660">
    <property type="term" value="F:flavin adenine dinucleotide binding"/>
    <property type="evidence" value="ECO:0007669"/>
    <property type="project" value="InterPro"/>
</dbReference>
<dbReference type="FunFam" id="2.40.110.10:FF:000002">
    <property type="entry name" value="Acyl-CoA dehydrogenase fadE12"/>
    <property type="match status" value="1"/>
</dbReference>
<comment type="similarity">
    <text evidence="2 7">Belongs to the acyl-CoA dehydrogenase family.</text>
</comment>
<dbReference type="EMBL" id="AP028679">
    <property type="protein sequence ID" value="BEQ14152.1"/>
    <property type="molecule type" value="Genomic_DNA"/>
</dbReference>
<keyword evidence="5 7" id="KW-0274">FAD</keyword>
<dbReference type="Pfam" id="PF00441">
    <property type="entry name" value="Acyl-CoA_dh_1"/>
    <property type="match status" value="1"/>
</dbReference>
<dbReference type="InterPro" id="IPR036250">
    <property type="entry name" value="AcylCo_DH-like_C"/>
</dbReference>
<dbReference type="Gene3D" id="1.20.140.10">
    <property type="entry name" value="Butyryl-CoA Dehydrogenase, subunit A, domain 3"/>
    <property type="match status" value="1"/>
</dbReference>
<evidence type="ECO:0000259" key="9">
    <source>
        <dbReference type="Pfam" id="PF02770"/>
    </source>
</evidence>
<evidence type="ECO:0000256" key="2">
    <source>
        <dbReference type="ARBA" id="ARBA00009347"/>
    </source>
</evidence>
<keyword evidence="4 7" id="KW-0285">Flavoprotein</keyword>
<dbReference type="InterPro" id="IPR037069">
    <property type="entry name" value="AcylCoA_DH/ox_N_sf"/>
</dbReference>
<comment type="subunit">
    <text evidence="3">Homotetramer.</text>
</comment>
<evidence type="ECO:0000256" key="1">
    <source>
        <dbReference type="ARBA" id="ARBA00001974"/>
    </source>
</evidence>
<dbReference type="RefSeq" id="WP_338605878.1">
    <property type="nucleotide sequence ID" value="NZ_AP028679.1"/>
</dbReference>
<dbReference type="Proteomes" id="UP001366166">
    <property type="component" value="Chromosome"/>
</dbReference>
<dbReference type="SUPFAM" id="SSF56645">
    <property type="entry name" value="Acyl-CoA dehydrogenase NM domain-like"/>
    <property type="match status" value="1"/>
</dbReference>
<evidence type="ECO:0000259" key="10">
    <source>
        <dbReference type="Pfam" id="PF02771"/>
    </source>
</evidence>
<dbReference type="InterPro" id="IPR006089">
    <property type="entry name" value="Acyl-CoA_DH_CS"/>
</dbReference>
<feature type="domain" description="Acyl-CoA oxidase/dehydrogenase middle" evidence="9">
    <location>
        <begin position="121"/>
        <end position="217"/>
    </location>
</feature>
<evidence type="ECO:0000313" key="12">
    <source>
        <dbReference type="Proteomes" id="UP001366166"/>
    </source>
</evidence>
<dbReference type="InterPro" id="IPR006091">
    <property type="entry name" value="Acyl-CoA_Oxase/DH_mid-dom"/>
</dbReference>
<name>A0AAU9ECA9_9BACT</name>
<keyword evidence="12" id="KW-1185">Reference proteome</keyword>
<dbReference type="Gene3D" id="1.10.540.10">
    <property type="entry name" value="Acyl-CoA dehydrogenase/oxidase, N-terminal domain"/>
    <property type="match status" value="1"/>
</dbReference>
<accession>A0AAU9ECA9</accession>